<evidence type="ECO:0000256" key="1">
    <source>
        <dbReference type="SAM" id="Phobius"/>
    </source>
</evidence>
<organism evidence="2 3">
    <name type="scientific">Thermalbibacter longus</name>
    <dbReference type="NCBI Taxonomy" id="2951981"/>
    <lineage>
        <taxon>Bacteria</taxon>
        <taxon>Pseudomonadati</taxon>
        <taxon>Thermomicrobiota</taxon>
        <taxon>Thermomicrobia</taxon>
        <taxon>Thermomicrobiales</taxon>
        <taxon>Thermomicrobiaceae</taxon>
        <taxon>Thermalbibacter</taxon>
    </lineage>
</organism>
<comment type="caution">
    <text evidence="2">The sequence shown here is derived from an EMBL/GenBank/DDBJ whole genome shotgun (WGS) entry which is preliminary data.</text>
</comment>
<keyword evidence="1" id="KW-0472">Membrane</keyword>
<dbReference type="EMBL" id="JAMSLR010000005">
    <property type="protein sequence ID" value="MCM8749368.1"/>
    <property type="molecule type" value="Genomic_DNA"/>
</dbReference>
<keyword evidence="3" id="KW-1185">Reference proteome</keyword>
<dbReference type="Proteomes" id="UP001165306">
    <property type="component" value="Unassembled WGS sequence"/>
</dbReference>
<reference evidence="2" key="1">
    <citation type="submission" date="2022-06" db="EMBL/GenBank/DDBJ databases">
        <title>CFH 74404 Thermomicrobiaceae sp.</title>
        <authorList>
            <person name="Ming H."/>
            <person name="Li W.-J."/>
            <person name="Zhao Z."/>
        </authorList>
    </citation>
    <scope>NUCLEOTIDE SEQUENCE</scope>
    <source>
        <strain evidence="2">CFH 74404</strain>
    </source>
</reference>
<dbReference type="RefSeq" id="WP_284057148.1">
    <property type="nucleotide sequence ID" value="NZ_JAMSLR010000005.1"/>
</dbReference>
<keyword evidence="1" id="KW-1133">Transmembrane helix</keyword>
<sequence>MSFRPSPSPIDDATLTSLLDRALGTGDLTPSQRRRHLALLAQHIERLEQQEASYQNVGERQRLVAGALLVLTAAVALSLWWLLASPTHPEVEAAADILAPPAPGSGRHLLITGESTQPVVGQTRRWTVEIWERTLADGLHQLAASATDSSGRSLAQYVQSGDAWTLHDGLEVDHGRGTPLGLPPTLATALATPGSLREVLLASDPDNVQIRQSGNQHILTITISPSATDRATLARELELEAEAVKALILTVRFVPSEQRLVSWEAAALDVHQNQHPLFAYRFVVWDVMAADAVPDASFTLAPATPSPTLDLPPVLSLPSGTFTRSSQHQENGAVRAIYVGPGTRVVQITVLPSSNQPLDLPGPDVQVLRTTAGDVQWSSGDTAESWPRLALWDDGRYRYDLSVLTAPPNGWTLADLSTIAEALAAWSGAIGQ</sequence>
<evidence type="ECO:0000313" key="2">
    <source>
        <dbReference type="EMBL" id="MCM8749368.1"/>
    </source>
</evidence>
<protein>
    <submittedName>
        <fullName evidence="2">Uncharacterized protein</fullName>
    </submittedName>
</protein>
<feature type="transmembrane region" description="Helical" evidence="1">
    <location>
        <begin position="63"/>
        <end position="83"/>
    </location>
</feature>
<name>A0AA41WFX4_9BACT</name>
<dbReference type="AlphaFoldDB" id="A0AA41WFX4"/>
<keyword evidence="1" id="KW-0812">Transmembrane</keyword>
<gene>
    <name evidence="2" type="ORF">NET02_09440</name>
</gene>
<accession>A0AA41WFX4</accession>
<proteinExistence type="predicted"/>
<evidence type="ECO:0000313" key="3">
    <source>
        <dbReference type="Proteomes" id="UP001165306"/>
    </source>
</evidence>